<gene>
    <name evidence="5" type="ordered locus">Fleli_2291</name>
</gene>
<dbReference type="SUPFAM" id="SSF102522">
    <property type="entry name" value="Bacterial fluorinating enzyme, N-terminal domain"/>
    <property type="match status" value="1"/>
</dbReference>
<dbReference type="HOGENOM" id="CLU_059734_1_1_10"/>
<feature type="domain" description="S-adenosyl-l-methionine hydroxide adenosyltransferase N-terminal" evidence="3">
    <location>
        <begin position="10"/>
        <end position="155"/>
    </location>
</feature>
<reference evidence="6" key="1">
    <citation type="submission" date="2012-06" db="EMBL/GenBank/DDBJ databases">
        <title>The complete genome of Flexibacter litoralis DSM 6794.</title>
        <authorList>
            <person name="Lucas S."/>
            <person name="Copeland A."/>
            <person name="Lapidus A."/>
            <person name="Glavina del Rio T."/>
            <person name="Dalin E."/>
            <person name="Tice H."/>
            <person name="Bruce D."/>
            <person name="Goodwin L."/>
            <person name="Pitluck S."/>
            <person name="Peters L."/>
            <person name="Ovchinnikova G."/>
            <person name="Lu M."/>
            <person name="Kyrpides N."/>
            <person name="Mavromatis K."/>
            <person name="Ivanova N."/>
            <person name="Brettin T."/>
            <person name="Detter J.C."/>
            <person name="Han C."/>
            <person name="Larimer F."/>
            <person name="Land M."/>
            <person name="Hauser L."/>
            <person name="Markowitz V."/>
            <person name="Cheng J.-F."/>
            <person name="Hugenholtz P."/>
            <person name="Woyke T."/>
            <person name="Wu D."/>
            <person name="Spring S."/>
            <person name="Lang E."/>
            <person name="Kopitz M."/>
            <person name="Brambilla E."/>
            <person name="Klenk H.-P."/>
            <person name="Eisen J.A."/>
        </authorList>
    </citation>
    <scope>NUCLEOTIDE SEQUENCE [LARGE SCALE GENOMIC DNA]</scope>
    <source>
        <strain evidence="6">ATCC 23117 / DSM 6794 / NBRC 15988 / NCIMB 1366 / Sio-4</strain>
    </source>
</reference>
<keyword evidence="1" id="KW-0949">S-adenosyl-L-methionine</keyword>
<dbReference type="Proteomes" id="UP000006054">
    <property type="component" value="Chromosome"/>
</dbReference>
<protein>
    <recommendedName>
        <fullName evidence="7">S-adenosyl-l-methionine hydroxide adenosyltransferase</fullName>
    </recommendedName>
</protein>
<dbReference type="InterPro" id="IPR046469">
    <property type="entry name" value="SAM_HAT_N"/>
</dbReference>
<evidence type="ECO:0008006" key="7">
    <source>
        <dbReference type="Google" id="ProtNLM"/>
    </source>
</evidence>
<dbReference type="STRING" id="880071.Fleli_2291"/>
<dbReference type="AlphaFoldDB" id="I4AL31"/>
<accession>I4AL31</accession>
<evidence type="ECO:0000313" key="5">
    <source>
        <dbReference type="EMBL" id="AFM04666.1"/>
    </source>
</evidence>
<dbReference type="PIRSF" id="PIRSF006779">
    <property type="entry name" value="UCP006779"/>
    <property type="match status" value="1"/>
</dbReference>
<evidence type="ECO:0000259" key="3">
    <source>
        <dbReference type="Pfam" id="PF01887"/>
    </source>
</evidence>
<feature type="domain" description="S-adenosyl-l-methionine hydroxide adenosyltransferase C-terminal" evidence="4">
    <location>
        <begin position="180"/>
        <end position="256"/>
    </location>
</feature>
<dbReference type="InterPro" id="IPR046470">
    <property type="entry name" value="SAM_HAT_C"/>
</dbReference>
<name>I4AL31_BERLS</name>
<comment type="similarity">
    <text evidence="2">Belongs to the SAM hydrolase / SAM-dependent halogenase family.</text>
</comment>
<dbReference type="SUPFAM" id="SSF101852">
    <property type="entry name" value="Bacterial fluorinating enzyme, C-terminal domain"/>
    <property type="match status" value="1"/>
</dbReference>
<dbReference type="Gene3D" id="3.40.50.10790">
    <property type="entry name" value="S-adenosyl-l-methionine hydroxide adenosyltransferase, N-terminal"/>
    <property type="match status" value="1"/>
</dbReference>
<dbReference type="EMBL" id="CP003345">
    <property type="protein sequence ID" value="AFM04666.1"/>
    <property type="molecule type" value="Genomic_DNA"/>
</dbReference>
<dbReference type="InterPro" id="IPR002747">
    <property type="entry name" value="SAM_OH_AdoTrfase"/>
</dbReference>
<dbReference type="PATRIC" id="fig|880071.3.peg.2281"/>
<dbReference type="Gene3D" id="2.40.30.90">
    <property type="entry name" value="Bacterial fluorinating enzyme like"/>
    <property type="match status" value="1"/>
</dbReference>
<evidence type="ECO:0000313" key="6">
    <source>
        <dbReference type="Proteomes" id="UP000006054"/>
    </source>
</evidence>
<dbReference type="Pfam" id="PF01887">
    <property type="entry name" value="SAM_HAT_N"/>
    <property type="match status" value="1"/>
</dbReference>
<dbReference type="InterPro" id="IPR023227">
    <property type="entry name" value="SAM_OH_AdoTrfase_C_sf"/>
</dbReference>
<evidence type="ECO:0000256" key="2">
    <source>
        <dbReference type="ARBA" id="ARBA00024035"/>
    </source>
</evidence>
<keyword evidence="6" id="KW-1185">Reference proteome</keyword>
<dbReference type="PANTHER" id="PTHR35092:SF1">
    <property type="entry name" value="CHLORINASE MJ1651"/>
    <property type="match status" value="1"/>
</dbReference>
<dbReference type="eggNOG" id="COG1912">
    <property type="taxonomic scope" value="Bacteria"/>
</dbReference>
<dbReference type="InterPro" id="IPR023228">
    <property type="entry name" value="SAM_OH_AdoTrfase_N_sf"/>
</dbReference>
<proteinExistence type="inferred from homology"/>
<evidence type="ECO:0000259" key="4">
    <source>
        <dbReference type="Pfam" id="PF20257"/>
    </source>
</evidence>
<organism evidence="5 6">
    <name type="scientific">Bernardetia litoralis (strain ATCC 23117 / DSM 6794 / NBRC 15988 / NCIMB 1366 / Fx l1 / Sio-4)</name>
    <name type="common">Flexibacter litoralis</name>
    <dbReference type="NCBI Taxonomy" id="880071"/>
    <lineage>
        <taxon>Bacteria</taxon>
        <taxon>Pseudomonadati</taxon>
        <taxon>Bacteroidota</taxon>
        <taxon>Cytophagia</taxon>
        <taxon>Cytophagales</taxon>
        <taxon>Bernardetiaceae</taxon>
        <taxon>Bernardetia</taxon>
    </lineage>
</organism>
<dbReference type="Pfam" id="PF20257">
    <property type="entry name" value="SAM_HAT_C"/>
    <property type="match status" value="1"/>
</dbReference>
<dbReference type="KEGG" id="fli:Fleli_2291"/>
<sequence>MLAKGLNMNIVLLTDFGYQDGFVGVMKGVIKSLSTHVTLIDLAHSVPDYDILRGALLLEAHYSYFPKGTIFLCVIDPGVGSDRQPIIVKSGGYYFVAPHNGILDLVTAIEDIEQCIEITNKTYMLESDANSFHGRDIFAPIAAHLANGISMENMGDEIQYDWFLNYPFSTYNEEEKTVIGEILSFDKYGNALTNLRARKGIKSGRVLEQDAKFCDYFLQGNDRLPNLINGSFGRVEIFVPEKNAEKHLRLRKGDEVILYLK</sequence>
<evidence type="ECO:0000256" key="1">
    <source>
        <dbReference type="ARBA" id="ARBA00022691"/>
    </source>
</evidence>
<dbReference type="PANTHER" id="PTHR35092">
    <property type="entry name" value="CHLORINASE MJ1651"/>
    <property type="match status" value="1"/>
</dbReference>